<sequence>MRRHRALRRPSSSASSAASTSSWGSHDDDADRARRRPSLRAFDNHNSADHGRQDSATSTSSRSCEGMSADETGEVWKCMLELQRRYGCYNSTRIDLAVNAGEAGLYLMPNPFIIDTLNNSVVDLPDEGWQMLDRCLRSGPTTPAKQKPKRKFWSRH</sequence>
<feature type="compositionally biased region" description="Polar residues" evidence="1">
    <location>
        <begin position="54"/>
        <end position="63"/>
    </location>
</feature>
<name>A0A0L0N4M7_TOLOC</name>
<dbReference type="EMBL" id="LFRF01000021">
    <property type="protein sequence ID" value="KND89007.1"/>
    <property type="molecule type" value="Genomic_DNA"/>
</dbReference>
<reference evidence="2 3" key="1">
    <citation type="journal article" date="2015" name="BMC Genomics">
        <title>The genome of the truffle-parasite Tolypocladium ophioglossoides and the evolution of antifungal peptaibiotics.</title>
        <authorList>
            <person name="Quandt C.A."/>
            <person name="Bushley K.E."/>
            <person name="Spatafora J.W."/>
        </authorList>
    </citation>
    <scope>NUCLEOTIDE SEQUENCE [LARGE SCALE GENOMIC DNA]</scope>
    <source>
        <strain evidence="2 3">CBS 100239</strain>
    </source>
</reference>
<protein>
    <submittedName>
        <fullName evidence="2">Uncharacterized protein</fullName>
    </submittedName>
</protein>
<feature type="region of interest" description="Disordered" evidence="1">
    <location>
        <begin position="137"/>
        <end position="156"/>
    </location>
</feature>
<accession>A0A0L0N4M7</accession>
<feature type="region of interest" description="Disordered" evidence="1">
    <location>
        <begin position="1"/>
        <end position="70"/>
    </location>
</feature>
<comment type="caution">
    <text evidence="2">The sequence shown here is derived from an EMBL/GenBank/DDBJ whole genome shotgun (WGS) entry which is preliminary data.</text>
</comment>
<feature type="compositionally biased region" description="Low complexity" evidence="1">
    <location>
        <begin position="9"/>
        <end position="24"/>
    </location>
</feature>
<evidence type="ECO:0000313" key="2">
    <source>
        <dbReference type="EMBL" id="KND89007.1"/>
    </source>
</evidence>
<gene>
    <name evidence="2" type="ORF">TOPH_06235</name>
</gene>
<dbReference type="Proteomes" id="UP000036947">
    <property type="component" value="Unassembled WGS sequence"/>
</dbReference>
<evidence type="ECO:0000313" key="3">
    <source>
        <dbReference type="Proteomes" id="UP000036947"/>
    </source>
</evidence>
<proteinExistence type="predicted"/>
<dbReference type="OrthoDB" id="3553044at2759"/>
<keyword evidence="3" id="KW-1185">Reference proteome</keyword>
<organism evidence="2 3">
    <name type="scientific">Tolypocladium ophioglossoides (strain CBS 100239)</name>
    <name type="common">Snaketongue truffleclub</name>
    <name type="synonym">Elaphocordyceps ophioglossoides</name>
    <dbReference type="NCBI Taxonomy" id="1163406"/>
    <lineage>
        <taxon>Eukaryota</taxon>
        <taxon>Fungi</taxon>
        <taxon>Dikarya</taxon>
        <taxon>Ascomycota</taxon>
        <taxon>Pezizomycotina</taxon>
        <taxon>Sordariomycetes</taxon>
        <taxon>Hypocreomycetidae</taxon>
        <taxon>Hypocreales</taxon>
        <taxon>Ophiocordycipitaceae</taxon>
        <taxon>Tolypocladium</taxon>
    </lineage>
</organism>
<feature type="compositionally biased region" description="Basic residues" evidence="1">
    <location>
        <begin position="146"/>
        <end position="156"/>
    </location>
</feature>
<feature type="compositionally biased region" description="Basic and acidic residues" evidence="1">
    <location>
        <begin position="42"/>
        <end position="53"/>
    </location>
</feature>
<dbReference type="AlphaFoldDB" id="A0A0L0N4M7"/>
<evidence type="ECO:0000256" key="1">
    <source>
        <dbReference type="SAM" id="MobiDB-lite"/>
    </source>
</evidence>